<evidence type="ECO:0000313" key="1">
    <source>
        <dbReference type="EMBL" id="TDY66034.1"/>
    </source>
</evidence>
<dbReference type="RefSeq" id="WP_004787827.1">
    <property type="nucleotide sequence ID" value="NZ_SORO01000010.1"/>
</dbReference>
<dbReference type="STRING" id="1193051.LEP1GSC017_3981"/>
<comment type="caution">
    <text evidence="1">The sequence shown here is derived from an EMBL/GenBank/DDBJ whole genome shotgun (WGS) entry which is preliminary data.</text>
</comment>
<reference evidence="1 2" key="1">
    <citation type="submission" date="2019-03" db="EMBL/GenBank/DDBJ databases">
        <title>Genomic Encyclopedia of Archaeal and Bacterial Type Strains, Phase II (KMG-II): from individual species to whole genera.</title>
        <authorList>
            <person name="Goeker M."/>
        </authorList>
    </citation>
    <scope>NUCLEOTIDE SEQUENCE [LARGE SCALE GENOMIC DNA]</scope>
    <source>
        <strain evidence="1 2">DSM 21537</strain>
    </source>
</reference>
<dbReference type="EMBL" id="SORO01000010">
    <property type="protein sequence ID" value="TDY66034.1"/>
    <property type="molecule type" value="Genomic_DNA"/>
</dbReference>
<proteinExistence type="predicted"/>
<accession>A0A4R8MM66</accession>
<dbReference type="OrthoDB" id="4275342at2"/>
<organism evidence="1 2">
    <name type="scientific">Leptospira meyeri</name>
    <dbReference type="NCBI Taxonomy" id="29508"/>
    <lineage>
        <taxon>Bacteria</taxon>
        <taxon>Pseudomonadati</taxon>
        <taxon>Spirochaetota</taxon>
        <taxon>Spirochaetia</taxon>
        <taxon>Leptospirales</taxon>
        <taxon>Leptospiraceae</taxon>
        <taxon>Leptospira</taxon>
    </lineage>
</organism>
<gene>
    <name evidence="1" type="ORF">CLV96_4002</name>
</gene>
<dbReference type="Proteomes" id="UP000294684">
    <property type="component" value="Unassembled WGS sequence"/>
</dbReference>
<dbReference type="GeneID" id="79829235"/>
<keyword evidence="2" id="KW-1185">Reference proteome</keyword>
<dbReference type="AlphaFoldDB" id="A0A4R8MM66"/>
<name>A0A4R8MM66_LEPME</name>
<sequence length="405" mass="47127">MTDNELIPSPDVQLVIDSNVPDYLNKIRPEWKSRDLIQRVNKLIKIDPSSACQRLLNAAMHDLKEKIKLSGQDIIKEATLQYKLPPITRLDDLENYSTLNIIHLSYRIGLLSHPEYRRILRCYEIRKDLEHEDSEYEAGVEDCLYIFKTCVDVVLSKDPIKILSVNDIKELIESPKFVTLNNTFLTDFEHAPQVRQIEILKNLININKDEKKPEIVRENAINGIFLLSQRMHPHAIIEVAKYFEEILGRKNMDFNLAKIALNAKLFPYLTKARKQDFFEDFFKLFESTGFEWGNFKKHGELLRNFQEVGGLEFVPDELQEKYVKWLILCYVGESGGYGFHGSGRKVFYSNTGAPVCLEIMEKNKDIVLNNIKKSKLVQNSIKTRFTNSYVARRYENLLDVLDTND</sequence>
<protein>
    <submittedName>
        <fullName evidence="1">Uncharacterized protein</fullName>
    </submittedName>
</protein>
<evidence type="ECO:0000313" key="2">
    <source>
        <dbReference type="Proteomes" id="UP000294684"/>
    </source>
</evidence>